<dbReference type="SUPFAM" id="SSF53448">
    <property type="entry name" value="Nucleotide-diphospho-sugar transferases"/>
    <property type="match status" value="1"/>
</dbReference>
<dbReference type="RefSeq" id="WP_386043743.1">
    <property type="nucleotide sequence ID" value="NZ_JBHUIO010000002.1"/>
</dbReference>
<dbReference type="PANTHER" id="PTHR42883:SF2">
    <property type="entry name" value="THYMIDYLYLTRANSFERASE"/>
    <property type="match status" value="1"/>
</dbReference>
<dbReference type="Proteomes" id="UP001597343">
    <property type="component" value="Unassembled WGS sequence"/>
</dbReference>
<keyword evidence="2" id="KW-0548">Nucleotidyltransferase</keyword>
<proteinExistence type="predicted"/>
<evidence type="ECO:0000313" key="2">
    <source>
        <dbReference type="EMBL" id="MFD2168750.1"/>
    </source>
</evidence>
<dbReference type="CDD" id="cd04189">
    <property type="entry name" value="G1P_TT_long"/>
    <property type="match status" value="1"/>
</dbReference>
<dbReference type="Gene3D" id="2.160.10.10">
    <property type="entry name" value="Hexapeptide repeat proteins"/>
    <property type="match status" value="1"/>
</dbReference>
<gene>
    <name evidence="2" type="ORF">ACFSOY_01795</name>
</gene>
<keyword evidence="2" id="KW-0808">Transferase</keyword>
<dbReference type="EMBL" id="JBHUIO010000002">
    <property type="protein sequence ID" value="MFD2168750.1"/>
    <property type="molecule type" value="Genomic_DNA"/>
</dbReference>
<dbReference type="EC" id="2.7.7.24" evidence="2"/>
<name>A0ABW4ZT29_9BACL</name>
<protein>
    <submittedName>
        <fullName evidence="2">Glucose-1-phosphate thymidylyltransferase</fullName>
        <ecNumber evidence="2">2.7.7.24</ecNumber>
    </submittedName>
</protein>
<comment type="caution">
    <text evidence="2">The sequence shown here is derived from an EMBL/GenBank/DDBJ whole genome shotgun (WGS) entry which is preliminary data.</text>
</comment>
<dbReference type="GO" id="GO:0008879">
    <property type="term" value="F:glucose-1-phosphate thymidylyltransferase activity"/>
    <property type="evidence" value="ECO:0007669"/>
    <property type="project" value="UniProtKB-EC"/>
</dbReference>
<dbReference type="Gene3D" id="3.90.550.10">
    <property type="entry name" value="Spore Coat Polysaccharide Biosynthesis Protein SpsA, Chain A"/>
    <property type="match status" value="1"/>
</dbReference>
<evidence type="ECO:0000259" key="1">
    <source>
        <dbReference type="Pfam" id="PF00483"/>
    </source>
</evidence>
<feature type="domain" description="Nucleotidyl transferase" evidence="1">
    <location>
        <begin position="2"/>
        <end position="228"/>
    </location>
</feature>
<dbReference type="NCBIfam" id="TIGR01208">
    <property type="entry name" value="rmlA_long"/>
    <property type="match status" value="1"/>
</dbReference>
<dbReference type="InterPro" id="IPR005908">
    <property type="entry name" value="G1P_thy_trans_l"/>
</dbReference>
<dbReference type="PANTHER" id="PTHR42883">
    <property type="entry name" value="GLUCOSE-1-PHOSPHATE THYMIDYLTRANSFERASE"/>
    <property type="match status" value="1"/>
</dbReference>
<sequence>MKGLILCAGRGTRMHPFSHTTPKTLLPVANRPILEYCIEKLRGLGIVEIGVVVNPQQLAISEYLTRYDTQCRIEIIPQTKPLGIAHAVQTAQQFLGKEPFVLLLGDNLIYEDLQTLSSAFQGHDGAIMLARVENPSDYGIADIRDHKILSLVEKPKRPKSDLAVIGAYVFQPSIFQAITELKPSARGEYEITDAIQKLIASGRSVSFSITNKPYSDVGTLERWILANRWMLDEMQGSRVIIGKDSKVENCTIRGPVLIGDGCQLKDVVVGPHVSVQDGVMLQSCMIEDSICLEGASICGVEMKIEQSVFGRATRLHSGKEAERIICMLGDHSQVQLPDRKNDHQP</sequence>
<dbReference type="Pfam" id="PF00483">
    <property type="entry name" value="NTP_transferase"/>
    <property type="match status" value="1"/>
</dbReference>
<accession>A0ABW4ZT29</accession>
<dbReference type="InterPro" id="IPR029044">
    <property type="entry name" value="Nucleotide-diphossugar_trans"/>
</dbReference>
<reference evidence="3" key="1">
    <citation type="journal article" date="2019" name="Int. J. Syst. Evol. Microbiol.">
        <title>The Global Catalogue of Microorganisms (GCM) 10K type strain sequencing project: providing services to taxonomists for standard genome sequencing and annotation.</title>
        <authorList>
            <consortium name="The Broad Institute Genomics Platform"/>
            <consortium name="The Broad Institute Genome Sequencing Center for Infectious Disease"/>
            <person name="Wu L."/>
            <person name="Ma J."/>
        </authorList>
    </citation>
    <scope>NUCLEOTIDE SEQUENCE [LARGE SCALE GENOMIC DNA]</scope>
    <source>
        <strain evidence="3">CGMCC 1.13574</strain>
    </source>
</reference>
<evidence type="ECO:0000313" key="3">
    <source>
        <dbReference type="Proteomes" id="UP001597343"/>
    </source>
</evidence>
<dbReference type="InterPro" id="IPR005835">
    <property type="entry name" value="NTP_transferase_dom"/>
</dbReference>
<keyword evidence="3" id="KW-1185">Reference proteome</keyword>
<organism evidence="2 3">
    <name type="scientific">Tumebacillus lipolyticus</name>
    <dbReference type="NCBI Taxonomy" id="1280370"/>
    <lineage>
        <taxon>Bacteria</taxon>
        <taxon>Bacillati</taxon>
        <taxon>Bacillota</taxon>
        <taxon>Bacilli</taxon>
        <taxon>Bacillales</taxon>
        <taxon>Alicyclobacillaceae</taxon>
        <taxon>Tumebacillus</taxon>
    </lineage>
</organism>